<gene>
    <name evidence="6" type="ORF">DGYR_LOCUS4000</name>
</gene>
<comment type="caution">
    <text evidence="6">The sequence shown here is derived from an EMBL/GenBank/DDBJ whole genome shotgun (WGS) entry which is preliminary data.</text>
</comment>
<dbReference type="Pfam" id="PF25469">
    <property type="entry name" value="WHD_NWD1"/>
    <property type="match status" value="1"/>
</dbReference>
<dbReference type="OrthoDB" id="9990676at2759"/>
<dbReference type="InterPro" id="IPR011047">
    <property type="entry name" value="Quinoprotein_ADH-like_sf"/>
</dbReference>
<evidence type="ECO:0000256" key="1">
    <source>
        <dbReference type="ARBA" id="ARBA00022574"/>
    </source>
</evidence>
<dbReference type="Proteomes" id="UP000549394">
    <property type="component" value="Unassembled WGS sequence"/>
</dbReference>
<dbReference type="PANTHER" id="PTHR19871:SF14">
    <property type="entry name" value="DUF4062 DOMAIN-CONTAINING PROTEIN"/>
    <property type="match status" value="1"/>
</dbReference>
<feature type="domain" description="Nephrocystin 3-like N-terminal" evidence="4">
    <location>
        <begin position="431"/>
        <end position="575"/>
    </location>
</feature>
<evidence type="ECO:0000256" key="3">
    <source>
        <dbReference type="PROSITE-ProRule" id="PRU00221"/>
    </source>
</evidence>
<sequence>MKSTNAKKLPQLPKVPVTEFARSPSDLFWLEKSNTGAVNACRQLTNIKKKQGRRVTSLPGGKLHPIFKNYTAPVLSSSKTALPEIDPPKGANVNFDDQWKDLLHGKFSNIPENTPNSVRIFLASDFYDMKDERNIIWERAVPELIKYCSHRNLQFQLVDLYWGLPNHDLPFIQYIQKFRLDELKDCCKQSIGPTFIGLIGENYGHFQLPMVISANIYDLFVKVSQEDEQIDQKDIELFKSSYSQDENFLEPKFILKLDKIEDEYDDLKLFVLNIIKKCVELKLLSEDEGQELVMSGLHKEIAAGIFQEKDPRSSSICYRREITDKEDVQPAISKTFLGKLLSDIQNHLGSTNFKQYFINNYEATKEDYLEKFIKDFLSDCKQMISTAVGGYKKCKAIQEPIYQEILFHANVWQENMKYHVESENTLHAIEKFLKDPKCSQFPFIIYGREGFGKSNIMSQVAQKIREWFRTESTVIVRYLGQTSSSSNIHSLMEGVTKQICLAYKLDTANKPFNTLFETLEFFKETINLVSEKYASSRPVFLLFDGIQNLHPLEESMKALHAIRKFPKHIHVIISSVPYGEKEGRYSMSNLLTQDEFSTEIENMSDKSAQLFMNKYLTSFKRTLKKEQQDAILKVWNESEKCPLFLSLLVRDSLRWESDFKPENLPKNISEYFDRHVDDIKNKYGSNMVQYTLSYLAISVHNGLSEVILTDLLAQEEACLSDAHIHCPEVVKKSIIPPILWTAIRKLLGPILKTKYIYDQYVVSLTHDIFTKLISEKLELVCSGTEKSKITSKSTENSIQLCQNLTDYFTNEGNEYSMPQPTIFTNLNKIVRLSNISKLLMPLKGMKMLKNYLHFNFEWLNAELCAIGPLKVIENLLSIKSLAQSLADNRLLLEHDIQSIKEIQILIDTLKLSTKSLLNSPQNLPFEIFGRLTDIDKYPSLKSLHQQALDYIQSQKIFFLQPLYAVLKTPNEYHQKTFYGPTHVLFVSQDQFIYTMTNKKYLSIYDIETDNLEQKTTIKVEQKESNLIPGRKSNFLIISFFSHLDKINQLKVWSGDTGINVVDFEFKKEFEALDISKDEKVLAVCTISDIDHRKDVKSIMGVDIFSKEILYRIPVDKYHESVSKIIFHPQNSNRMISIGSRLKKNILLWDLETGKLLQEYSCENFPEDVFVCGNNIVCGNSTFWLCVIDISSNDLKSSSFDQFGSYTTMNISNDGSLIWAATENNIVSIKLDLALLDKLSFSSSISSFKFNDKEEFLFIGYFNGNMDVFDIKTKKTIYSCSLHNDKITSFISQNNVLFSAGLDGLVQKFCFESLFQKNTEKDSSDVQTKDFVSCTDISDVFFSDKQALISSKSLNLLQYNYEKGEIINKYPCPEAVQRVIFAYKERLIIALCEGVTKEEGNHIKMWMTEKTETLEFEDPKISKNVLTFTLNPQGDSLLLLNQDLELHLVDLFDKTVKLSTKITLPNFKSIEFVGSTNGGSGEPQEYYVTLGFKCFHDTFTSFLTLKITSNQMHLVSQDRLIFDILSMKSVLVSEGKMLIGNIQGSLIEIDLESQKVINSLTDKQLSKLLKQGKTKSFNLVGRPIHDNCITSIKMKGDWLLTASLDKTVKIWDKTCQNLLVLKTNFLVEDVYVDAKKKHLVAVHKNGLLGLYNIESGELLFESSLEGECKNLIWTDNAFAAFSTTESVSEGRVGFFKSIEA</sequence>
<dbReference type="Gene3D" id="2.130.10.10">
    <property type="entry name" value="YVTN repeat-like/Quinoprotein amine dehydrogenase"/>
    <property type="match status" value="3"/>
</dbReference>
<feature type="domain" description="NWD1/2-like winged helix-turn-helix" evidence="5">
    <location>
        <begin position="666"/>
        <end position="773"/>
    </location>
</feature>
<accession>A0A7I8VHT7</accession>
<name>A0A7I8VHT7_9ANNE</name>
<evidence type="ECO:0000259" key="4">
    <source>
        <dbReference type="Pfam" id="PF24883"/>
    </source>
</evidence>
<dbReference type="PANTHER" id="PTHR19871">
    <property type="entry name" value="BETA TRANSDUCIN-RELATED PROTEIN"/>
    <property type="match status" value="1"/>
</dbReference>
<evidence type="ECO:0000313" key="6">
    <source>
        <dbReference type="EMBL" id="CAD5115247.1"/>
    </source>
</evidence>
<dbReference type="InterPro" id="IPR056884">
    <property type="entry name" value="NPHP3-like_N"/>
</dbReference>
<evidence type="ECO:0000259" key="5">
    <source>
        <dbReference type="Pfam" id="PF25469"/>
    </source>
</evidence>
<dbReference type="InterPro" id="IPR057588">
    <property type="entry name" value="NWD1/2-like_WH"/>
</dbReference>
<dbReference type="SMART" id="SM00320">
    <property type="entry name" value="WD40"/>
    <property type="match status" value="4"/>
</dbReference>
<dbReference type="Pfam" id="PF24883">
    <property type="entry name" value="NPHP3_N"/>
    <property type="match status" value="1"/>
</dbReference>
<dbReference type="InterPro" id="IPR001680">
    <property type="entry name" value="WD40_rpt"/>
</dbReference>
<protein>
    <submittedName>
        <fullName evidence="6">DgyrCDS4242</fullName>
    </submittedName>
</protein>
<evidence type="ECO:0000256" key="2">
    <source>
        <dbReference type="ARBA" id="ARBA00022737"/>
    </source>
</evidence>
<organism evidence="6 7">
    <name type="scientific">Dimorphilus gyrociliatus</name>
    <dbReference type="NCBI Taxonomy" id="2664684"/>
    <lineage>
        <taxon>Eukaryota</taxon>
        <taxon>Metazoa</taxon>
        <taxon>Spiralia</taxon>
        <taxon>Lophotrochozoa</taxon>
        <taxon>Annelida</taxon>
        <taxon>Polychaeta</taxon>
        <taxon>Polychaeta incertae sedis</taxon>
        <taxon>Dinophilidae</taxon>
        <taxon>Dimorphilus</taxon>
    </lineage>
</organism>
<dbReference type="EMBL" id="CAJFCJ010000006">
    <property type="protein sequence ID" value="CAD5115247.1"/>
    <property type="molecule type" value="Genomic_DNA"/>
</dbReference>
<dbReference type="InterPro" id="IPR015943">
    <property type="entry name" value="WD40/YVTN_repeat-like_dom_sf"/>
</dbReference>
<dbReference type="SUPFAM" id="SSF50998">
    <property type="entry name" value="Quinoprotein alcohol dehydrogenase-like"/>
    <property type="match status" value="1"/>
</dbReference>
<dbReference type="SUPFAM" id="SSF69322">
    <property type="entry name" value="Tricorn protease domain 2"/>
    <property type="match status" value="1"/>
</dbReference>
<proteinExistence type="predicted"/>
<dbReference type="SUPFAM" id="SSF52540">
    <property type="entry name" value="P-loop containing nucleoside triphosphate hydrolases"/>
    <property type="match status" value="1"/>
</dbReference>
<evidence type="ECO:0000313" key="7">
    <source>
        <dbReference type="Proteomes" id="UP000549394"/>
    </source>
</evidence>
<dbReference type="Gene3D" id="3.40.50.300">
    <property type="entry name" value="P-loop containing nucleotide triphosphate hydrolases"/>
    <property type="match status" value="1"/>
</dbReference>
<keyword evidence="2" id="KW-0677">Repeat</keyword>
<dbReference type="PROSITE" id="PS50082">
    <property type="entry name" value="WD_REPEATS_2"/>
    <property type="match status" value="1"/>
</dbReference>
<keyword evidence="1 3" id="KW-0853">WD repeat</keyword>
<reference evidence="6 7" key="1">
    <citation type="submission" date="2020-08" db="EMBL/GenBank/DDBJ databases">
        <authorList>
            <person name="Hejnol A."/>
        </authorList>
    </citation>
    <scope>NUCLEOTIDE SEQUENCE [LARGE SCALE GENOMIC DNA]</scope>
</reference>
<dbReference type="InterPro" id="IPR027417">
    <property type="entry name" value="P-loop_NTPase"/>
</dbReference>
<keyword evidence="7" id="KW-1185">Reference proteome</keyword>
<feature type="repeat" description="WD" evidence="3">
    <location>
        <begin position="1581"/>
        <end position="1611"/>
    </location>
</feature>
<dbReference type="InterPro" id="IPR052752">
    <property type="entry name" value="NACHT-WD_repeat"/>
</dbReference>